<feature type="domain" description="Reverse transcriptase zinc-binding" evidence="9">
    <location>
        <begin position="135"/>
        <end position="203"/>
    </location>
</feature>
<dbReference type="Pfam" id="PF01979">
    <property type="entry name" value="Amidohydro_1"/>
    <property type="match status" value="1"/>
</dbReference>
<keyword evidence="11" id="KW-1185">Reference proteome</keyword>
<gene>
    <name evidence="10" type="ORF">Tco_1092293</name>
</gene>
<evidence type="ECO:0000313" key="11">
    <source>
        <dbReference type="Proteomes" id="UP001151760"/>
    </source>
</evidence>
<sequence>MSTLIGLLNTGGSECQVLRTDVFLPRIQSTVVVRDMVEIDVKDEVLKVETTTVMRKGQRNKGTLRTDRSRTAATADSDTPDICLYQTWYINYISLVELVRSVTIIPSADRWNWNLESTGIFSVASTRRRINEICLPNIGEETRWVKCVPIKINVLAWKIKTDALPTRFNISRRGIDIQDMSCPICDNAIESTDHLFFRCGLVRDIANKVLSWWNLDHANLNSYAEWKSWLVSIRMDSKLKKMFEGVWFDQGSYPFHFIGSGCLTRLMGVYGSNNDINVMCESPIFNDLKDGKAPEPTRLHALNFGDLKRAKGYGVRMELSIAQPDDWHLHLRDGELLETVVSHSAKQFGRAIIMPNLKPPVTTTAAAVSYRDSILKALQGNTDFTPLMTLYLTDKTSPDEIKLARESGVVYGVKLYPAGATTNSQDGVTDLFGNGTCALKNGQSEYASSGGVNVHGEVTDPEIDIFDRERVFIDTVLKPLIQKSSRLKVVMSMYYYGRCHVAATVTPQHLLLNRNSIFQGGLQPHNYCLPVLKRETHLYKRFFLGTDSAPHDRLKKECACGCAGVFNAPVALSVYAKVFEEAGALDKLEAFTSFNGPDFYGLPRNTRKVTLKRTAWKVPESYSYASGSIVPMSAGQSLEWLPCLD</sequence>
<evidence type="ECO:0000313" key="10">
    <source>
        <dbReference type="EMBL" id="GJT96775.1"/>
    </source>
</evidence>
<protein>
    <recommendedName>
        <fullName evidence="3">dihydroorotase</fullName>
        <ecNumber evidence="3">3.5.2.3</ecNumber>
    </recommendedName>
</protein>
<dbReference type="PANTHER" id="PTHR43137">
    <property type="entry name" value="DIHYDROOROTASE"/>
    <property type="match status" value="1"/>
</dbReference>
<keyword evidence="5" id="KW-0378">Hydrolase</keyword>
<dbReference type="EMBL" id="BQNB010020512">
    <property type="protein sequence ID" value="GJT96775.1"/>
    <property type="molecule type" value="Genomic_DNA"/>
</dbReference>
<feature type="domain" description="Amidohydrolase-related" evidence="8">
    <location>
        <begin position="326"/>
        <end position="616"/>
    </location>
</feature>
<comment type="caution">
    <text evidence="10">The sequence shown here is derived from an EMBL/GenBank/DDBJ whole genome shotgun (WGS) entry which is preliminary data.</text>
</comment>
<keyword evidence="6" id="KW-0862">Zinc</keyword>
<dbReference type="InterPro" id="IPR004721">
    <property type="entry name" value="DHOdimr"/>
</dbReference>
<dbReference type="HAMAP" id="MF_00219">
    <property type="entry name" value="PyrC_classII"/>
    <property type="match status" value="1"/>
</dbReference>
<dbReference type="Gene3D" id="3.20.20.140">
    <property type="entry name" value="Metal-dependent hydrolases"/>
    <property type="match status" value="1"/>
</dbReference>
<accession>A0ABQ5I9S7</accession>
<comment type="similarity">
    <text evidence="2">Belongs to the metallo-dependent hydrolases superfamily. DHOase family. Class II DHOase subfamily.</text>
</comment>
<reference evidence="10" key="2">
    <citation type="submission" date="2022-01" db="EMBL/GenBank/DDBJ databases">
        <authorList>
            <person name="Yamashiro T."/>
            <person name="Shiraishi A."/>
            <person name="Satake H."/>
            <person name="Nakayama K."/>
        </authorList>
    </citation>
    <scope>NUCLEOTIDE SEQUENCE</scope>
</reference>
<proteinExistence type="inferred from homology"/>
<evidence type="ECO:0000256" key="6">
    <source>
        <dbReference type="ARBA" id="ARBA00022833"/>
    </source>
</evidence>
<evidence type="ECO:0000259" key="8">
    <source>
        <dbReference type="Pfam" id="PF01979"/>
    </source>
</evidence>
<comment type="pathway">
    <text evidence="1">Pyrimidine metabolism; UMP biosynthesis via de novo pathway; (S)-dihydroorotate from bicarbonate: step 3/3.</text>
</comment>
<reference evidence="10" key="1">
    <citation type="journal article" date="2022" name="Int. J. Mol. Sci.">
        <title>Draft Genome of Tanacetum Coccineum: Genomic Comparison of Closely Related Tanacetum-Family Plants.</title>
        <authorList>
            <person name="Yamashiro T."/>
            <person name="Shiraishi A."/>
            <person name="Nakayama K."/>
            <person name="Satake H."/>
        </authorList>
    </citation>
    <scope>NUCLEOTIDE SEQUENCE</scope>
</reference>
<evidence type="ECO:0000256" key="7">
    <source>
        <dbReference type="ARBA" id="ARBA00022975"/>
    </source>
</evidence>
<evidence type="ECO:0000259" key="9">
    <source>
        <dbReference type="Pfam" id="PF13966"/>
    </source>
</evidence>
<dbReference type="PANTHER" id="PTHR43137:SF1">
    <property type="entry name" value="DIHYDROOROTASE"/>
    <property type="match status" value="1"/>
</dbReference>
<dbReference type="Pfam" id="PF13966">
    <property type="entry name" value="zf-RVT"/>
    <property type="match status" value="1"/>
</dbReference>
<evidence type="ECO:0000256" key="4">
    <source>
        <dbReference type="ARBA" id="ARBA00022723"/>
    </source>
</evidence>
<dbReference type="InterPro" id="IPR026960">
    <property type="entry name" value="RVT-Znf"/>
</dbReference>
<dbReference type="InterPro" id="IPR002195">
    <property type="entry name" value="Dihydroorotase_CS"/>
</dbReference>
<evidence type="ECO:0000256" key="1">
    <source>
        <dbReference type="ARBA" id="ARBA00004880"/>
    </source>
</evidence>
<dbReference type="Proteomes" id="UP001151760">
    <property type="component" value="Unassembled WGS sequence"/>
</dbReference>
<keyword evidence="7" id="KW-0665">Pyrimidine biosynthesis</keyword>
<dbReference type="InterPro" id="IPR032466">
    <property type="entry name" value="Metal_Hydrolase"/>
</dbReference>
<evidence type="ECO:0000256" key="2">
    <source>
        <dbReference type="ARBA" id="ARBA00005631"/>
    </source>
</evidence>
<evidence type="ECO:0000256" key="5">
    <source>
        <dbReference type="ARBA" id="ARBA00022801"/>
    </source>
</evidence>
<name>A0ABQ5I9S7_9ASTR</name>
<dbReference type="PROSITE" id="PS00483">
    <property type="entry name" value="DIHYDROOROTASE_2"/>
    <property type="match status" value="1"/>
</dbReference>
<evidence type="ECO:0000256" key="3">
    <source>
        <dbReference type="ARBA" id="ARBA00012860"/>
    </source>
</evidence>
<dbReference type="NCBIfam" id="TIGR00856">
    <property type="entry name" value="pyrC_dimer"/>
    <property type="match status" value="1"/>
</dbReference>
<dbReference type="CDD" id="cd01294">
    <property type="entry name" value="DHOase"/>
    <property type="match status" value="1"/>
</dbReference>
<dbReference type="SUPFAM" id="SSF51556">
    <property type="entry name" value="Metallo-dependent hydrolases"/>
    <property type="match status" value="1"/>
</dbReference>
<dbReference type="EC" id="3.5.2.3" evidence="3"/>
<organism evidence="10 11">
    <name type="scientific">Tanacetum coccineum</name>
    <dbReference type="NCBI Taxonomy" id="301880"/>
    <lineage>
        <taxon>Eukaryota</taxon>
        <taxon>Viridiplantae</taxon>
        <taxon>Streptophyta</taxon>
        <taxon>Embryophyta</taxon>
        <taxon>Tracheophyta</taxon>
        <taxon>Spermatophyta</taxon>
        <taxon>Magnoliopsida</taxon>
        <taxon>eudicotyledons</taxon>
        <taxon>Gunneridae</taxon>
        <taxon>Pentapetalae</taxon>
        <taxon>asterids</taxon>
        <taxon>campanulids</taxon>
        <taxon>Asterales</taxon>
        <taxon>Asteraceae</taxon>
        <taxon>Asteroideae</taxon>
        <taxon>Anthemideae</taxon>
        <taxon>Anthemidinae</taxon>
        <taxon>Tanacetum</taxon>
    </lineage>
</organism>
<dbReference type="PROSITE" id="PS00482">
    <property type="entry name" value="DIHYDROOROTASE_1"/>
    <property type="match status" value="1"/>
</dbReference>
<dbReference type="InterPro" id="IPR006680">
    <property type="entry name" value="Amidohydro-rel"/>
</dbReference>
<keyword evidence="4" id="KW-0479">Metal-binding</keyword>